<organism evidence="2 3">
    <name type="scientific">Crenichthys baileyi</name>
    <name type="common">White River springfish</name>
    <dbReference type="NCBI Taxonomy" id="28760"/>
    <lineage>
        <taxon>Eukaryota</taxon>
        <taxon>Metazoa</taxon>
        <taxon>Chordata</taxon>
        <taxon>Craniata</taxon>
        <taxon>Vertebrata</taxon>
        <taxon>Euteleostomi</taxon>
        <taxon>Actinopterygii</taxon>
        <taxon>Neopterygii</taxon>
        <taxon>Teleostei</taxon>
        <taxon>Neoteleostei</taxon>
        <taxon>Acanthomorphata</taxon>
        <taxon>Ovalentaria</taxon>
        <taxon>Atherinomorphae</taxon>
        <taxon>Cyprinodontiformes</taxon>
        <taxon>Goodeidae</taxon>
        <taxon>Crenichthys</taxon>
    </lineage>
</organism>
<dbReference type="Proteomes" id="UP001311232">
    <property type="component" value="Unassembled WGS sequence"/>
</dbReference>
<gene>
    <name evidence="2" type="ORF">CRENBAI_026197</name>
</gene>
<accession>A0AAV9R2K7</accession>
<reference evidence="2 3" key="1">
    <citation type="submission" date="2021-06" db="EMBL/GenBank/DDBJ databases">
        <authorList>
            <person name="Palmer J.M."/>
        </authorList>
    </citation>
    <scope>NUCLEOTIDE SEQUENCE [LARGE SCALE GENOMIC DNA]</scope>
    <source>
        <strain evidence="2 3">MEX-2019</strain>
        <tissue evidence="2">Muscle</tissue>
    </source>
</reference>
<name>A0AAV9R2K7_9TELE</name>
<sequence>MNLLTFLGFKDKPPHVSFLEGFEEKRPHVPVPERFMDKPPPAPIPERGFEDKRAHVPVPKGFVDKLHPALVPERFVDEPPPTLVPEGFEDKPPPAPVPEGRTTSCPVPEGFQDEPSSVPALRDKGIQVDPHPFTGPELHHGFQHRSPGPHCGFKSPAPDCGFQSLLLILGPSTPLGKLLLGRPSDRVLQGFPKPHGWATERVHSHSGFLEGPPIFLASFPMGSPCTTVNLQGPVSATPVDHLGFMSSWDELPATRLNSVPPWDDLLVACLNSVPP</sequence>
<protein>
    <submittedName>
        <fullName evidence="2">Uncharacterized protein</fullName>
    </submittedName>
</protein>
<evidence type="ECO:0000313" key="3">
    <source>
        <dbReference type="Proteomes" id="UP001311232"/>
    </source>
</evidence>
<evidence type="ECO:0000256" key="1">
    <source>
        <dbReference type="SAM" id="MobiDB-lite"/>
    </source>
</evidence>
<proteinExistence type="predicted"/>
<feature type="region of interest" description="Disordered" evidence="1">
    <location>
        <begin position="29"/>
        <end position="49"/>
    </location>
</feature>
<dbReference type="AlphaFoldDB" id="A0AAV9R2K7"/>
<feature type="region of interest" description="Disordered" evidence="1">
    <location>
        <begin position="85"/>
        <end position="104"/>
    </location>
</feature>
<dbReference type="EMBL" id="JAHHUM010002391">
    <property type="protein sequence ID" value="KAK5603914.1"/>
    <property type="molecule type" value="Genomic_DNA"/>
</dbReference>
<keyword evidence="3" id="KW-1185">Reference proteome</keyword>
<evidence type="ECO:0000313" key="2">
    <source>
        <dbReference type="EMBL" id="KAK5603914.1"/>
    </source>
</evidence>
<comment type="caution">
    <text evidence="2">The sequence shown here is derived from an EMBL/GenBank/DDBJ whole genome shotgun (WGS) entry which is preliminary data.</text>
</comment>